<name>A0A2X0MRY5_9BASI</name>
<feature type="region of interest" description="Disordered" evidence="1">
    <location>
        <begin position="14"/>
        <end position="40"/>
    </location>
</feature>
<protein>
    <submittedName>
        <fullName evidence="2">BQ5605_C052g12593 protein</fullName>
    </submittedName>
</protein>
<sequence length="206" mass="22406">MQIIILDHDLLEKHSRPPYSSERRRQLAKVDVTSGADSRGSELVRAYAPAALSSFAPTFALALTPPSSTRPPHVLRQLSPPHRVHQQPYPPQSGASLAPPAPQAERCADSHDRSAARCRRPPETTPGAQSARRRPPPGPLSDPHPPYPSVHRSSSSLPLPPHLELLHLEPVARAADPPSPHLLFGVASPFHERRAPPPLSPSFSRN</sequence>
<dbReference type="EMBL" id="FQNC01000099">
    <property type="protein sequence ID" value="SGZ30019.1"/>
    <property type="molecule type" value="Genomic_DNA"/>
</dbReference>
<dbReference type="AlphaFoldDB" id="A0A2X0MRY5"/>
<reference evidence="2 3" key="1">
    <citation type="submission" date="2016-11" db="EMBL/GenBank/DDBJ databases">
        <authorList>
            <person name="Jaros S."/>
            <person name="Januszkiewicz K."/>
            <person name="Wedrychowicz H."/>
        </authorList>
    </citation>
    <scope>NUCLEOTIDE SEQUENCE [LARGE SCALE GENOMIC DNA]</scope>
</reference>
<gene>
    <name evidence="2" type="primary">BQ5605_C052g12593</name>
    <name evidence="2" type="ORF">BQ5605_C052G12593</name>
</gene>
<evidence type="ECO:0000313" key="2">
    <source>
        <dbReference type="EMBL" id="SGZ30019.1"/>
    </source>
</evidence>
<feature type="compositionally biased region" description="Basic and acidic residues" evidence="1">
    <location>
        <begin position="14"/>
        <end position="25"/>
    </location>
</feature>
<feature type="compositionally biased region" description="Basic and acidic residues" evidence="1">
    <location>
        <begin position="106"/>
        <end position="115"/>
    </location>
</feature>
<organism evidence="2 3">
    <name type="scientific">Microbotryum silenes-dioicae</name>
    <dbReference type="NCBI Taxonomy" id="796604"/>
    <lineage>
        <taxon>Eukaryota</taxon>
        <taxon>Fungi</taxon>
        <taxon>Dikarya</taxon>
        <taxon>Basidiomycota</taxon>
        <taxon>Pucciniomycotina</taxon>
        <taxon>Microbotryomycetes</taxon>
        <taxon>Microbotryales</taxon>
        <taxon>Microbotryaceae</taxon>
        <taxon>Microbotryum</taxon>
    </lineage>
</organism>
<evidence type="ECO:0000256" key="1">
    <source>
        <dbReference type="SAM" id="MobiDB-lite"/>
    </source>
</evidence>
<keyword evidence="3" id="KW-1185">Reference proteome</keyword>
<feature type="region of interest" description="Disordered" evidence="1">
    <location>
        <begin position="67"/>
        <end position="161"/>
    </location>
</feature>
<dbReference type="Proteomes" id="UP000249464">
    <property type="component" value="Unassembled WGS sequence"/>
</dbReference>
<evidence type="ECO:0000313" key="3">
    <source>
        <dbReference type="Proteomes" id="UP000249464"/>
    </source>
</evidence>
<proteinExistence type="predicted"/>
<accession>A0A2X0MRY5</accession>
<feature type="compositionally biased region" description="Pro residues" evidence="1">
    <location>
        <begin position="136"/>
        <end position="148"/>
    </location>
</feature>